<feature type="signal peptide" evidence="1">
    <location>
        <begin position="1"/>
        <end position="25"/>
    </location>
</feature>
<dbReference type="HOGENOM" id="CLU_265899_0_0_7"/>
<evidence type="ECO:0000313" key="2">
    <source>
        <dbReference type="EMBL" id="AJF06038.1"/>
    </source>
</evidence>
<dbReference type="EMBL" id="CP010311">
    <property type="protein sequence ID" value="AJF06038.1"/>
    <property type="molecule type" value="Genomic_DNA"/>
</dbReference>
<keyword evidence="3" id="KW-1185">Reference proteome</keyword>
<dbReference type="InterPro" id="IPR018247">
    <property type="entry name" value="EF_Hand_1_Ca_BS"/>
</dbReference>
<dbReference type="PROSITE" id="PS00018">
    <property type="entry name" value="EF_HAND_1"/>
    <property type="match status" value="1"/>
</dbReference>
<reference evidence="2 3" key="1">
    <citation type="journal article" date="2015" name="Genome Announc.">
        <title>Genomes of Geoalkalibacter ferrihydriticus Z-0531T and Geoalkalibacter subterraneus Red1T, Two Haloalkaliphilic Metal-Reducing Deltaproteobacteria.</title>
        <authorList>
            <person name="Badalamenti J.P."/>
            <person name="Krajmalnik-Brown R."/>
            <person name="Torres C.I."/>
            <person name="Bond D.R."/>
        </authorList>
    </citation>
    <scope>NUCLEOTIDE SEQUENCE [LARGE SCALE GENOMIC DNA]</scope>
    <source>
        <strain evidence="2 3">Red1</strain>
    </source>
</reference>
<name>A0A0B5FFI8_9BACT</name>
<proteinExistence type="predicted"/>
<sequence length="1249" mass="135440">MVMVRRLFFVFTATFCLVTAAITWAGSDTYLGDTAIYTGDPAKVKPNILFIIDNSKATLNKAAGQEYFFDADSPYPDPDTGVQGSPWDIYEGDNQGNFTALLLSNDSVVESGGEVVNFNNLATFSNCPDVVAHDLVAYGTYTADGTAERPIIKANQNKCVTAPKGSVYALNNYIYYTKTPPDTPVVEVDGEHYKLLAEHTSTESNKPGFGDEWQDYWAVTDFEGAADAWAVAIEYSLGGDALNQREIMYNALEQVLKSTYHLANFGAMIYGANNKGGTIIQDVTDFGSDSTDSNNNKIPDVIEDFLAALPGPGENDGPAAITAGPQRPQSEALYDAGAYLGADWTPITETSSIPADLAIDCNTHVIFLTNGLSNSEGDPKLAANIGDADNNIEITYRGTVYPDVDDEGVYGLGVHYLDDVAFKLWNEYEVATHMILAFQKQDGLIVRAAVNGKGEFHNVFNANELVAALQGLIFRMVLEENTSFVAPVVPASTTNRTLSSDRVYLGLFKPQQGKPWLGNLKKYKVNDQNELEDINSDSATEEDGDFITATNSFWGVNNAGDIMALSNSDNGGLATRPASSGDGGLIDAGGAAGTMLARKLAGEDRKVVTYLGPSTSLNHTDNKIDTANLTAENTGIADSEERDDLIAYLLGDLDLFDHDDDGIIDEPRPWLMGDILHSRPVVFHYQDFDADKEQICYQSDPSGNRSYIFVGSNEGMIHAIRDCDGSEAWAFIPPNLLPKLKHLQDPAHQYMVDSSPTLYVHDHNENGKIEEGDLVLMVIGQGRGGGSNRLLEDDSRGAYTVLDVTDPEAPVFLWDIDNTLGAFSEIGETWSQPRLTKVKVNDGGTEKTKVVAFVGAGYDNNEDLRWGATQTFPASTDDTTDLNGISAGSANVTSSNGAAPHNPKGRGLYAFEVATLNKNINGQYVPSVPSEPTLIWAYTPTENSDLTFSFPTDLAVLDVNADGYADTIYAGDTGGRMWRFKLAGNNPATDWTGNIIFNANTGALDVGRKIFYRPSVTFDRVKIQEGDQVVNRIRPILYFGTGDRSHPLNTAVTDRLYKVVDKGQATADAINHTDLMDVTGNELQLADTTPDQAQAILDGMNDANNYGWYIDLEDDGEKALAGTVVFNNIALYTTYTPNNLIAPDPCNPNHLGTARVYGVNAKTGEAILNWDPDNDGENTDGNERAENTDGYVLRKADRVKTIGQGIPSGIVTLIDASGQATLMISSSNRVNTIEGMGARLINPVYWMQW</sequence>
<dbReference type="STRING" id="483547.GSUB_04940"/>
<keyword evidence="1" id="KW-0732">Signal</keyword>
<evidence type="ECO:0000256" key="1">
    <source>
        <dbReference type="SAM" id="SignalP"/>
    </source>
</evidence>
<feature type="chain" id="PRO_5002101767" evidence="1">
    <location>
        <begin position="26"/>
        <end position="1249"/>
    </location>
</feature>
<accession>A0A0B5FFI8</accession>
<dbReference type="KEGG" id="gsb:GSUB_04940"/>
<evidence type="ECO:0000313" key="3">
    <source>
        <dbReference type="Proteomes" id="UP000035036"/>
    </source>
</evidence>
<dbReference type="AlphaFoldDB" id="A0A0B5FFI8"/>
<organism evidence="2 3">
    <name type="scientific">Geoalkalibacter subterraneus</name>
    <dbReference type="NCBI Taxonomy" id="483547"/>
    <lineage>
        <taxon>Bacteria</taxon>
        <taxon>Pseudomonadati</taxon>
        <taxon>Thermodesulfobacteriota</taxon>
        <taxon>Desulfuromonadia</taxon>
        <taxon>Desulfuromonadales</taxon>
        <taxon>Geoalkalibacteraceae</taxon>
        <taxon>Geoalkalibacter</taxon>
    </lineage>
</organism>
<protein>
    <submittedName>
        <fullName evidence="2">Uncharacterized protein</fullName>
    </submittedName>
</protein>
<dbReference type="Proteomes" id="UP000035036">
    <property type="component" value="Chromosome"/>
</dbReference>
<gene>
    <name evidence="2" type="ORF">GSUB_04940</name>
</gene>